<dbReference type="SUPFAM" id="SSF56672">
    <property type="entry name" value="DNA/RNA polymerases"/>
    <property type="match status" value="1"/>
</dbReference>
<dbReference type="InterPro" id="IPR013103">
    <property type="entry name" value="RVT_2"/>
</dbReference>
<dbReference type="InterPro" id="IPR043502">
    <property type="entry name" value="DNA/RNA_pol_sf"/>
</dbReference>
<dbReference type="AlphaFoldDB" id="A0A6L2MQW9"/>
<dbReference type="Pfam" id="PF07727">
    <property type="entry name" value="RVT_2"/>
    <property type="match status" value="1"/>
</dbReference>
<feature type="domain" description="Reverse transcriptase Ty1/copia-type" evidence="1">
    <location>
        <begin position="102"/>
        <end position="278"/>
    </location>
</feature>
<sequence length="452" mass="51469">MAQHTPIQLQFSPTTVSYQAITVSDQHAPAIIQNPKVNPNLDSVHPVVMRFRVGTNRRTEHLNLHVFLIFPLPKSYCDAFNDPNWQNAMRDEYTALIKTKLGLYRYKARLLANGSTQLKGVDVDETFSPVVKLVTIRTVLSLATSRHWPIHQLDVKNIFLHGDLSESIYMHQPPGFRDYARPDYICLLQRSLYGLKQAHWAWFQRFESYITRVGFSHSRCDSSLFIYRQGIDTAYLLLHVDDIVLTAFSEGLLQRIIGSLHQEFAMTYLGPLNYFLAHMVSCNSSRTPVDTESKLGVDGDPISYPTLYRSLADLVAYSDADWVGCPTTQRSTLGTKAEYRDVANAVVETCWLRNLLRELHTLLSSATLVYCDNISAVYLSSNPVQHYRTQHIENDIHFVRDLVVVGQVRVLHVPLHYQFADIFTKDLPSALFEEFRSSLSVWSPPALTAGEC</sequence>
<proteinExistence type="predicted"/>
<dbReference type="PANTHER" id="PTHR11439:SF524">
    <property type="entry name" value="RNA-DIRECTED DNA POLYMERASE, PROTEIN KINASE RLK-PELLE-DLSV FAMILY"/>
    <property type="match status" value="1"/>
</dbReference>
<accession>A0A6L2MQW9</accession>
<gene>
    <name evidence="2" type="ORF">Tci_047100</name>
</gene>
<dbReference type="EMBL" id="BKCJ010007020">
    <property type="protein sequence ID" value="GEU75122.1"/>
    <property type="molecule type" value="Genomic_DNA"/>
</dbReference>
<organism evidence="2">
    <name type="scientific">Tanacetum cinerariifolium</name>
    <name type="common">Dalmatian daisy</name>
    <name type="synonym">Chrysanthemum cinerariifolium</name>
    <dbReference type="NCBI Taxonomy" id="118510"/>
    <lineage>
        <taxon>Eukaryota</taxon>
        <taxon>Viridiplantae</taxon>
        <taxon>Streptophyta</taxon>
        <taxon>Embryophyta</taxon>
        <taxon>Tracheophyta</taxon>
        <taxon>Spermatophyta</taxon>
        <taxon>Magnoliopsida</taxon>
        <taxon>eudicotyledons</taxon>
        <taxon>Gunneridae</taxon>
        <taxon>Pentapetalae</taxon>
        <taxon>asterids</taxon>
        <taxon>campanulids</taxon>
        <taxon>Asterales</taxon>
        <taxon>Asteraceae</taxon>
        <taxon>Asteroideae</taxon>
        <taxon>Anthemideae</taxon>
        <taxon>Anthemidinae</taxon>
        <taxon>Tanacetum</taxon>
    </lineage>
</organism>
<evidence type="ECO:0000313" key="2">
    <source>
        <dbReference type="EMBL" id="GEU75122.1"/>
    </source>
</evidence>
<name>A0A6L2MQW9_TANCI</name>
<dbReference type="CDD" id="cd09272">
    <property type="entry name" value="RNase_HI_RT_Ty1"/>
    <property type="match status" value="1"/>
</dbReference>
<reference evidence="2" key="1">
    <citation type="journal article" date="2019" name="Sci. Rep.">
        <title>Draft genome of Tanacetum cinerariifolium, the natural source of mosquito coil.</title>
        <authorList>
            <person name="Yamashiro T."/>
            <person name="Shiraishi A."/>
            <person name="Satake H."/>
            <person name="Nakayama K."/>
        </authorList>
    </citation>
    <scope>NUCLEOTIDE SEQUENCE</scope>
</reference>
<evidence type="ECO:0000259" key="1">
    <source>
        <dbReference type="Pfam" id="PF07727"/>
    </source>
</evidence>
<comment type="caution">
    <text evidence="2">The sequence shown here is derived from an EMBL/GenBank/DDBJ whole genome shotgun (WGS) entry which is preliminary data.</text>
</comment>
<dbReference type="PANTHER" id="PTHR11439">
    <property type="entry name" value="GAG-POL-RELATED RETROTRANSPOSON"/>
    <property type="match status" value="1"/>
</dbReference>
<protein>
    <submittedName>
        <fullName evidence="2">Retrotransposon protein, putative, unclassified</fullName>
    </submittedName>
</protein>